<protein>
    <recommendedName>
        <fullName evidence="9">2-deoxy-scyllo-inosamine dehydrogenase</fullName>
        <ecNumber evidence="8">1.1.1.329</ecNumber>
    </recommendedName>
</protein>
<evidence type="ECO:0000313" key="14">
    <source>
        <dbReference type="EMBL" id="KUN90523.1"/>
    </source>
</evidence>
<sequence length="330" mass="34235">MRAAVIDKPHTATLVETARPVAGPGEVLVRIAYVGLCGSDLELLHGTSAYLADGRAVFPHRFGHEWAGTVEEYGPGVTGLRHGEVVTGSTMIPCQSCRSCASGHRNLCTELREVGLYGWAGAAAEYLVMPRHAVVPFGPGTERPRPAHVLVEPLVTVLEAVRAAAPGPGDQVLVVGAGTMGSLAAAVLARYPVTVDIAEPGSVGHLPPGSYRDRVTSTSDAATGYDIVLECSGAPGTLNAALDRLRPGGLCLLVGVPAGTETVDPGRIALAGIRIAGVRHGVDHYARAVALVDELAAGLVDQVIPLDEVARAFDVLQQGRTRPKVVLSLV</sequence>
<dbReference type="InterPro" id="IPR031640">
    <property type="entry name" value="Glu_dehyd_C"/>
</dbReference>
<gene>
    <name evidence="14" type="ORF">AQJ67_43935</name>
</gene>
<dbReference type="Gene3D" id="3.90.180.10">
    <property type="entry name" value="Medium-chain alcohol dehydrogenases, catalytic domain"/>
    <property type="match status" value="2"/>
</dbReference>
<comment type="caution">
    <text evidence="14">The sequence shown here is derived from an EMBL/GenBank/DDBJ whole genome shotgun (WGS) entry which is preliminary data.</text>
</comment>
<dbReference type="InterPro" id="IPR011032">
    <property type="entry name" value="GroES-like_sf"/>
</dbReference>
<evidence type="ECO:0000256" key="8">
    <source>
        <dbReference type="ARBA" id="ARBA00039102"/>
    </source>
</evidence>
<comment type="pathway">
    <text evidence="6">Metabolic intermediate biosynthesis; 2-deoxystreptamine biosynthesis; 2-deoxystreptamine from D-glucose 6-phosphate: step 3/4.</text>
</comment>
<evidence type="ECO:0000256" key="10">
    <source>
        <dbReference type="ARBA" id="ARBA00048685"/>
    </source>
</evidence>
<dbReference type="OrthoDB" id="9797931at2"/>
<comment type="function">
    <text evidence="5">Catalyzes the oxidation of 2-deoxy-scyllo-inosamine (DOIA) with NAD(+) or NADP(+), forming 3-amino-2,3-dideoxy-scyllo-inosose (amino-DOI).</text>
</comment>
<dbReference type="PANTHER" id="PTHR43401">
    <property type="entry name" value="L-THREONINE 3-DEHYDROGENASE"/>
    <property type="match status" value="1"/>
</dbReference>
<comment type="catalytic activity">
    <reaction evidence="11">
        <text>2-deoxy-scyllo-inosamine + NADP(+) = 3-amino-2,3-dideoxy-scyllo-inosose + NADPH + H(+)</text>
        <dbReference type="Rhea" id="RHEA:33879"/>
        <dbReference type="ChEBI" id="CHEBI:15378"/>
        <dbReference type="ChEBI" id="CHEBI:57783"/>
        <dbReference type="ChEBI" id="CHEBI:58349"/>
        <dbReference type="ChEBI" id="CHEBI:65002"/>
        <dbReference type="ChEBI" id="CHEBI:65003"/>
        <dbReference type="EC" id="1.1.1.329"/>
    </reaction>
</comment>
<dbReference type="Proteomes" id="UP000053429">
    <property type="component" value="Unassembled WGS sequence"/>
</dbReference>
<evidence type="ECO:0000313" key="15">
    <source>
        <dbReference type="Proteomes" id="UP000053429"/>
    </source>
</evidence>
<accession>A0A117RH62</accession>
<evidence type="ECO:0000259" key="13">
    <source>
        <dbReference type="Pfam" id="PF16912"/>
    </source>
</evidence>
<keyword evidence="3" id="KW-0862">Zinc</keyword>
<evidence type="ECO:0000256" key="6">
    <source>
        <dbReference type="ARBA" id="ARBA00037908"/>
    </source>
</evidence>
<comment type="similarity">
    <text evidence="7">Belongs to the zinc-containing alcohol dehydrogenase family. DOIA dehydrogenase subfamily.</text>
</comment>
<dbReference type="InterPro" id="IPR036291">
    <property type="entry name" value="NAD(P)-bd_dom_sf"/>
</dbReference>
<evidence type="ECO:0000256" key="7">
    <source>
        <dbReference type="ARBA" id="ARBA00038004"/>
    </source>
</evidence>
<evidence type="ECO:0000256" key="11">
    <source>
        <dbReference type="ARBA" id="ARBA00049085"/>
    </source>
</evidence>
<dbReference type="PROSITE" id="PS00059">
    <property type="entry name" value="ADH_ZINC"/>
    <property type="match status" value="1"/>
</dbReference>
<evidence type="ECO:0000256" key="4">
    <source>
        <dbReference type="ARBA" id="ARBA00023002"/>
    </source>
</evidence>
<name>A0A117RH62_9ACTN</name>
<dbReference type="Pfam" id="PF08240">
    <property type="entry name" value="ADH_N"/>
    <property type="match status" value="1"/>
</dbReference>
<dbReference type="Pfam" id="PF16912">
    <property type="entry name" value="Glu_dehyd_C"/>
    <property type="match status" value="1"/>
</dbReference>
<comment type="cofactor">
    <cofactor evidence="1">
        <name>Zn(2+)</name>
        <dbReference type="ChEBI" id="CHEBI:29105"/>
    </cofactor>
</comment>
<dbReference type="SUPFAM" id="SSF50129">
    <property type="entry name" value="GroES-like"/>
    <property type="match status" value="1"/>
</dbReference>
<dbReference type="GO" id="GO:0016491">
    <property type="term" value="F:oxidoreductase activity"/>
    <property type="evidence" value="ECO:0007669"/>
    <property type="project" value="UniProtKB-KW"/>
</dbReference>
<evidence type="ECO:0000256" key="5">
    <source>
        <dbReference type="ARBA" id="ARBA00037678"/>
    </source>
</evidence>
<dbReference type="Gene3D" id="3.40.50.720">
    <property type="entry name" value="NAD(P)-binding Rossmann-like Domain"/>
    <property type="match status" value="2"/>
</dbReference>
<evidence type="ECO:0000256" key="3">
    <source>
        <dbReference type="ARBA" id="ARBA00022833"/>
    </source>
</evidence>
<keyword evidence="2" id="KW-0479">Metal-binding</keyword>
<dbReference type="InterPro" id="IPR050129">
    <property type="entry name" value="Zn_alcohol_dh"/>
</dbReference>
<evidence type="ECO:0000256" key="9">
    <source>
        <dbReference type="ARBA" id="ARBA00039387"/>
    </source>
</evidence>
<dbReference type="InterPro" id="IPR013154">
    <property type="entry name" value="ADH-like_N"/>
</dbReference>
<dbReference type="STRING" id="661399.AQJ67_43935"/>
<proteinExistence type="inferred from homology"/>
<evidence type="ECO:0000259" key="12">
    <source>
        <dbReference type="Pfam" id="PF08240"/>
    </source>
</evidence>
<dbReference type="EC" id="1.1.1.329" evidence="8"/>
<dbReference type="GO" id="GO:0008270">
    <property type="term" value="F:zinc ion binding"/>
    <property type="evidence" value="ECO:0007669"/>
    <property type="project" value="InterPro"/>
</dbReference>
<keyword evidence="15" id="KW-1185">Reference proteome</keyword>
<dbReference type="PANTHER" id="PTHR43401:SF2">
    <property type="entry name" value="L-THREONINE 3-DEHYDROGENASE"/>
    <property type="match status" value="1"/>
</dbReference>
<evidence type="ECO:0000256" key="1">
    <source>
        <dbReference type="ARBA" id="ARBA00001947"/>
    </source>
</evidence>
<dbReference type="SUPFAM" id="SSF51735">
    <property type="entry name" value="NAD(P)-binding Rossmann-fold domains"/>
    <property type="match status" value="1"/>
</dbReference>
<evidence type="ECO:0000256" key="2">
    <source>
        <dbReference type="ARBA" id="ARBA00022723"/>
    </source>
</evidence>
<feature type="domain" description="Alcohol dehydrogenase-like N-terminal" evidence="12">
    <location>
        <begin position="23"/>
        <end position="136"/>
    </location>
</feature>
<comment type="catalytic activity">
    <reaction evidence="10">
        <text>2-deoxy-scyllo-inosamine + NAD(+) = 3-amino-2,3-dideoxy-scyllo-inosose + NADH + H(+)</text>
        <dbReference type="Rhea" id="RHEA:33883"/>
        <dbReference type="ChEBI" id="CHEBI:15378"/>
        <dbReference type="ChEBI" id="CHEBI:57540"/>
        <dbReference type="ChEBI" id="CHEBI:57945"/>
        <dbReference type="ChEBI" id="CHEBI:65002"/>
        <dbReference type="ChEBI" id="CHEBI:65003"/>
        <dbReference type="EC" id="1.1.1.329"/>
    </reaction>
</comment>
<feature type="domain" description="Glucose dehydrogenase C-terminal" evidence="13">
    <location>
        <begin position="151"/>
        <end position="316"/>
    </location>
</feature>
<organism evidence="14 15">
    <name type="scientific">Streptomyces caeruleatus</name>
    <dbReference type="NCBI Taxonomy" id="661399"/>
    <lineage>
        <taxon>Bacteria</taxon>
        <taxon>Bacillati</taxon>
        <taxon>Actinomycetota</taxon>
        <taxon>Actinomycetes</taxon>
        <taxon>Kitasatosporales</taxon>
        <taxon>Streptomycetaceae</taxon>
        <taxon>Streptomyces</taxon>
    </lineage>
</organism>
<reference evidence="14 15" key="1">
    <citation type="submission" date="2015-10" db="EMBL/GenBank/DDBJ databases">
        <title>Draft genome sequence of Streptomyces caeruleatus NRRL B-24802, type strain for the species Streptomyces caeruleatus.</title>
        <authorList>
            <person name="Ruckert C."/>
            <person name="Winkler A."/>
            <person name="Kalinowski J."/>
            <person name="Kampfer P."/>
            <person name="Glaeser S."/>
        </authorList>
    </citation>
    <scope>NUCLEOTIDE SEQUENCE [LARGE SCALE GENOMIC DNA]</scope>
    <source>
        <strain evidence="14 15">NRRL B-24802</strain>
    </source>
</reference>
<keyword evidence="4" id="KW-0560">Oxidoreductase</keyword>
<dbReference type="RefSeq" id="WP_062725762.1">
    <property type="nucleotide sequence ID" value="NZ_KQ948955.1"/>
</dbReference>
<dbReference type="EMBL" id="LMWY01000075">
    <property type="protein sequence ID" value="KUN90523.1"/>
    <property type="molecule type" value="Genomic_DNA"/>
</dbReference>
<dbReference type="AlphaFoldDB" id="A0A117RH62"/>
<dbReference type="InterPro" id="IPR002328">
    <property type="entry name" value="ADH_Zn_CS"/>
</dbReference>